<organism evidence="3 4">
    <name type="scientific">Phaeosphaeria nodorum (strain SN15 / ATCC MYA-4574 / FGSC 10173)</name>
    <name type="common">Glume blotch fungus</name>
    <name type="synonym">Parastagonospora nodorum</name>
    <dbReference type="NCBI Taxonomy" id="321614"/>
    <lineage>
        <taxon>Eukaryota</taxon>
        <taxon>Fungi</taxon>
        <taxon>Dikarya</taxon>
        <taxon>Ascomycota</taxon>
        <taxon>Pezizomycotina</taxon>
        <taxon>Dothideomycetes</taxon>
        <taxon>Pleosporomycetidae</taxon>
        <taxon>Pleosporales</taxon>
        <taxon>Pleosporineae</taxon>
        <taxon>Phaeosphaeriaceae</taxon>
        <taxon>Parastagonospora</taxon>
    </lineage>
</organism>
<evidence type="ECO:0000259" key="2">
    <source>
        <dbReference type="Pfam" id="PF15463"/>
    </source>
</evidence>
<evidence type="ECO:0000313" key="4">
    <source>
        <dbReference type="Proteomes" id="UP000663193"/>
    </source>
</evidence>
<feature type="domain" description="Extracellular mutant protein 11 C-terminal" evidence="2">
    <location>
        <begin position="388"/>
        <end position="519"/>
    </location>
</feature>
<accession>A0A7U2IBX2</accession>
<feature type="compositionally biased region" description="Polar residues" evidence="1">
    <location>
        <begin position="241"/>
        <end position="259"/>
    </location>
</feature>
<gene>
    <name evidence="3" type="ORF">JI435_125980</name>
</gene>
<feature type="region of interest" description="Disordered" evidence="1">
    <location>
        <begin position="108"/>
        <end position="178"/>
    </location>
</feature>
<keyword evidence="4" id="KW-1185">Reference proteome</keyword>
<dbReference type="Proteomes" id="UP000663193">
    <property type="component" value="Chromosome 21"/>
</dbReference>
<feature type="region of interest" description="Disordered" evidence="1">
    <location>
        <begin position="194"/>
        <end position="259"/>
    </location>
</feature>
<reference evidence="4" key="1">
    <citation type="journal article" date="2021" name="BMC Genomics">
        <title>Chromosome-level genome assembly and manually-curated proteome of model necrotroph Parastagonospora nodorum Sn15 reveals a genome-wide trove of candidate effector homologs, and redundancy of virulence-related functions within an accessory chromosome.</title>
        <authorList>
            <person name="Bertazzoni S."/>
            <person name="Jones D.A.B."/>
            <person name="Phan H.T."/>
            <person name="Tan K.-C."/>
            <person name="Hane J.K."/>
        </authorList>
    </citation>
    <scope>NUCLEOTIDE SEQUENCE [LARGE SCALE GENOMIC DNA]</scope>
    <source>
        <strain evidence="4">SN15 / ATCC MYA-4574 / FGSC 10173)</strain>
    </source>
</reference>
<dbReference type="AlphaFoldDB" id="A0A7U2IBX2"/>
<evidence type="ECO:0000256" key="1">
    <source>
        <dbReference type="SAM" id="MobiDB-lite"/>
    </source>
</evidence>
<dbReference type="PANTHER" id="PTHR28244">
    <property type="entry name" value="RNA POLYMERASE I-SPECIFIC TRANSCRIPTION INITIATION FACTOR RRN11"/>
    <property type="match status" value="1"/>
</dbReference>
<dbReference type="OMA" id="QKRDPYD"/>
<dbReference type="InterPro" id="IPR029178">
    <property type="entry name" value="Ecm11_C"/>
</dbReference>
<sequence>MQKFVANRERAASPQQAQNGPPSIDRKVVAANARVTMNRPPATNQTRQLQLPSGIPSRGLVNVQNSSAALQHASHRRHSGQGNKVDMYDTDADSIDTTVNQSVIQVEDSQIKQPQYRQHAEIVDFGSEGADGDEDDATDDDDDENGEQEDGDDYDENDPKNYRMTQEESDFLERQGKAHLPIEDAVAFLAQARSEGFPTVDGDSYPTTTDGEPTEWRGEQGLTREPPSPRRSVVNGHRQMAQLSTPRQPQGGSNAQPLHSSTKLFKQSANIRDQQRVNAYPNPQLDQGYHPIAAPIQSSQPPSYSQVKHEFPITQAVSANAQPTQVVFNQAPQAFPPHPAAARAQTIKLTKNEARASSTRNKTIPIISKSAPVEQVLVQDPIARSACDYDLEVLHKMSYDQLKNESFDSNPRAKDPPLSEDMLQKPLVERLEHVQKNFNPIKQSEFFHALPTREWEDAGDWFLEQFGSIINRTKEARKQKRKLAEGFEDEIEKRHKHVSMKCRQVGDAMSKMEAQGEGLVPRSPKPKRR</sequence>
<dbReference type="VEuPathDB" id="FungiDB:JI435_125980"/>
<dbReference type="InterPro" id="IPR053029">
    <property type="entry name" value="RNA_pol_I-specific_init_factor"/>
</dbReference>
<dbReference type="OrthoDB" id="5346740at2759"/>
<feature type="region of interest" description="Disordered" evidence="1">
    <location>
        <begin position="507"/>
        <end position="529"/>
    </location>
</feature>
<feature type="region of interest" description="Disordered" evidence="1">
    <location>
        <begin position="1"/>
        <end position="25"/>
    </location>
</feature>
<feature type="compositionally biased region" description="Polar residues" evidence="1">
    <location>
        <begin position="41"/>
        <end position="51"/>
    </location>
</feature>
<feature type="compositionally biased region" description="Acidic residues" evidence="1">
    <location>
        <begin position="130"/>
        <end position="156"/>
    </location>
</feature>
<dbReference type="EMBL" id="CP069043">
    <property type="protein sequence ID" value="QRD06997.1"/>
    <property type="molecule type" value="Genomic_DNA"/>
</dbReference>
<dbReference type="PANTHER" id="PTHR28244:SF1">
    <property type="entry name" value="RNA POLYMERASE I-SPECIFIC TRANSCRIPTION INITIATION FACTOR RRN11"/>
    <property type="match status" value="1"/>
</dbReference>
<protein>
    <recommendedName>
        <fullName evidence="2">Extracellular mutant protein 11 C-terminal domain-containing protein</fullName>
    </recommendedName>
</protein>
<proteinExistence type="predicted"/>
<name>A0A7U2IBX2_PHANO</name>
<feature type="region of interest" description="Disordered" evidence="1">
    <location>
        <begin position="38"/>
        <end position="89"/>
    </location>
</feature>
<dbReference type="Pfam" id="PF15463">
    <property type="entry name" value="ECM11"/>
    <property type="match status" value="1"/>
</dbReference>
<feature type="compositionally biased region" description="Basic and acidic residues" evidence="1">
    <location>
        <begin position="1"/>
        <end position="11"/>
    </location>
</feature>
<evidence type="ECO:0000313" key="3">
    <source>
        <dbReference type="EMBL" id="QRD06997.1"/>
    </source>
</evidence>